<feature type="compositionally biased region" description="Acidic residues" evidence="1">
    <location>
        <begin position="441"/>
        <end position="451"/>
    </location>
</feature>
<feature type="compositionally biased region" description="Basic and acidic residues" evidence="1">
    <location>
        <begin position="409"/>
        <end position="418"/>
    </location>
</feature>
<proteinExistence type="predicted"/>
<dbReference type="EMBL" id="HBGE01012467">
    <property type="protein sequence ID" value="CAD9101037.1"/>
    <property type="molecule type" value="Transcribed_RNA"/>
</dbReference>
<feature type="compositionally biased region" description="Pro residues" evidence="1">
    <location>
        <begin position="384"/>
        <end position="393"/>
    </location>
</feature>
<name>A0A7S1PU80_ALECA</name>
<reference evidence="2" key="1">
    <citation type="submission" date="2021-01" db="EMBL/GenBank/DDBJ databases">
        <authorList>
            <person name="Corre E."/>
            <person name="Pelletier E."/>
            <person name="Niang G."/>
            <person name="Scheremetjew M."/>
            <person name="Finn R."/>
            <person name="Kale V."/>
            <person name="Holt S."/>
            <person name="Cochrane G."/>
            <person name="Meng A."/>
            <person name="Brown T."/>
            <person name="Cohen L."/>
        </authorList>
    </citation>
    <scope>NUCLEOTIDE SEQUENCE</scope>
    <source>
        <strain evidence="2">OF101</strain>
    </source>
</reference>
<feature type="region of interest" description="Disordered" evidence="1">
    <location>
        <begin position="201"/>
        <end position="245"/>
    </location>
</feature>
<feature type="region of interest" description="Disordered" evidence="1">
    <location>
        <begin position="432"/>
        <end position="458"/>
    </location>
</feature>
<feature type="region of interest" description="Disordered" evidence="1">
    <location>
        <begin position="383"/>
        <end position="418"/>
    </location>
</feature>
<protein>
    <submittedName>
        <fullName evidence="2">Uncharacterized protein</fullName>
    </submittedName>
</protein>
<evidence type="ECO:0000256" key="1">
    <source>
        <dbReference type="SAM" id="MobiDB-lite"/>
    </source>
</evidence>
<sequence>MAKEEPRSRTLSSAQLQELEAKFQAIIDSNAGNAARRCVSLCLAREQVAAEEERHHQLLSFAEFSRVAPVLQQPQQTPQPSPRRGAREAYVPAWTHGFYDEKTRAVGSGAVVRRAAPKDPSLRATVEDGDSSDEDYARILRSAYGLRDQVHSLLVEEGRRQRQEEEDGGPMQRRVSASTGIDYGKIVGMASTMQARFVAASSSMDSAETAASGTKRRLGARDSVGRVASSASGRGAERAAPSRPQPALPVDAVLLEEPSGPCVRLLFALRSIDFRGLSESPSLVGDLEAGLKEALSRQAGEQVRPSHVALVLCSGPAGSVTVKVTVTPPTGVEAESVRLALGDVPSLSAAVLSKASATPGLAAVSDGDLAVWDVRAPCVQECPPVSPAPPSPPSWTMMTPRESAASARMSERKAANEGLQRELAELAAQLRRSNIIRTPDDPVDEPADDSEDRSGLID</sequence>
<gene>
    <name evidence="2" type="ORF">ACAT0790_LOCUS7386</name>
</gene>
<feature type="compositionally biased region" description="Polar residues" evidence="1">
    <location>
        <begin position="201"/>
        <end position="212"/>
    </location>
</feature>
<feature type="compositionally biased region" description="Low complexity" evidence="1">
    <location>
        <begin position="225"/>
        <end position="242"/>
    </location>
</feature>
<organism evidence="2">
    <name type="scientific">Alexandrium catenella</name>
    <name type="common">Red tide dinoflagellate</name>
    <name type="synonym">Gonyaulax catenella</name>
    <dbReference type="NCBI Taxonomy" id="2925"/>
    <lineage>
        <taxon>Eukaryota</taxon>
        <taxon>Sar</taxon>
        <taxon>Alveolata</taxon>
        <taxon>Dinophyceae</taxon>
        <taxon>Gonyaulacales</taxon>
        <taxon>Pyrocystaceae</taxon>
        <taxon>Alexandrium</taxon>
    </lineage>
</organism>
<dbReference type="AlphaFoldDB" id="A0A7S1PU80"/>
<evidence type="ECO:0000313" key="2">
    <source>
        <dbReference type="EMBL" id="CAD9101037.1"/>
    </source>
</evidence>
<accession>A0A7S1PU80</accession>